<dbReference type="InterPro" id="IPR011335">
    <property type="entry name" value="Restrct_endonuc-II-like"/>
</dbReference>
<dbReference type="EMBL" id="CP029190">
    <property type="protein sequence ID" value="QES48634.1"/>
    <property type="molecule type" value="Genomic_DNA"/>
</dbReference>
<dbReference type="AlphaFoldDB" id="A0A5P2D0H0"/>
<dbReference type="RefSeq" id="WP_150208114.1">
    <property type="nucleotide sequence ID" value="NZ_CP029190.1"/>
</dbReference>
<protein>
    <recommendedName>
        <fullName evidence="1">Putative restriction endonuclease domain-containing protein</fullName>
    </recommendedName>
</protein>
<evidence type="ECO:0000313" key="2">
    <source>
        <dbReference type="EMBL" id="QES48634.1"/>
    </source>
</evidence>
<proteinExistence type="predicted"/>
<feature type="domain" description="Putative restriction endonuclease" evidence="1">
    <location>
        <begin position="20"/>
        <end position="160"/>
    </location>
</feature>
<sequence>MTAEPAHDWSRPPLDGYTVDDLLTLPDLPRHTELIDGSLVFVSPQRFIHSAVIDFLVALLRRSVPSHLKVAREMTVVIDKRNGPEPDVSVIRSEARTSPMQTHYYAADVLLAVEVVSPESEARDTEAKLHKYAAAGIPNYWIIKTEGEDANPVVYVYELDPHTRAYVCQGILDKPFSVTRPFAMNVDFEGLDEL</sequence>
<dbReference type="CDD" id="cd06260">
    <property type="entry name" value="DUF820-like"/>
    <property type="match status" value="1"/>
</dbReference>
<evidence type="ECO:0000313" key="3">
    <source>
        <dbReference type="Proteomes" id="UP000325211"/>
    </source>
</evidence>
<dbReference type="OrthoDB" id="5524117at2"/>
<dbReference type="PANTHER" id="PTHR35400">
    <property type="entry name" value="SLR1083 PROTEIN"/>
    <property type="match status" value="1"/>
</dbReference>
<name>A0A5P2D0H0_STRVZ</name>
<dbReference type="Pfam" id="PF05685">
    <property type="entry name" value="Uma2"/>
    <property type="match status" value="1"/>
</dbReference>
<dbReference type="Gene3D" id="3.90.1570.10">
    <property type="entry name" value="tt1808, chain A"/>
    <property type="match status" value="1"/>
</dbReference>
<dbReference type="InterPro" id="IPR012296">
    <property type="entry name" value="Nuclease_put_TT1808"/>
</dbReference>
<dbReference type="PANTHER" id="PTHR35400:SF3">
    <property type="entry name" value="SLL1072 PROTEIN"/>
    <property type="match status" value="1"/>
</dbReference>
<dbReference type="Proteomes" id="UP000325211">
    <property type="component" value="Chromosome"/>
</dbReference>
<evidence type="ECO:0000259" key="1">
    <source>
        <dbReference type="Pfam" id="PF05685"/>
    </source>
</evidence>
<reference evidence="2 3" key="1">
    <citation type="submission" date="2018-05" db="EMBL/GenBank/DDBJ databases">
        <title>Streptomyces venezuelae.</title>
        <authorList>
            <person name="Kim W."/>
            <person name="Lee N."/>
            <person name="Cho B.-K."/>
        </authorList>
    </citation>
    <scope>NUCLEOTIDE SEQUENCE [LARGE SCALE GENOMIC DNA]</scope>
    <source>
        <strain evidence="2 3">ATCC 21782</strain>
    </source>
</reference>
<dbReference type="InterPro" id="IPR008538">
    <property type="entry name" value="Uma2"/>
</dbReference>
<gene>
    <name evidence="2" type="ORF">DEJ50_13175</name>
</gene>
<accession>A0A5P2D0H0</accession>
<organism evidence="2 3">
    <name type="scientific">Streptomyces venezuelae</name>
    <dbReference type="NCBI Taxonomy" id="54571"/>
    <lineage>
        <taxon>Bacteria</taxon>
        <taxon>Bacillati</taxon>
        <taxon>Actinomycetota</taxon>
        <taxon>Actinomycetes</taxon>
        <taxon>Kitasatosporales</taxon>
        <taxon>Streptomycetaceae</taxon>
        <taxon>Streptomyces</taxon>
    </lineage>
</organism>
<dbReference type="SUPFAM" id="SSF52980">
    <property type="entry name" value="Restriction endonuclease-like"/>
    <property type="match status" value="1"/>
</dbReference>